<feature type="transmembrane region" description="Helical" evidence="6">
    <location>
        <begin position="201"/>
        <end position="219"/>
    </location>
</feature>
<dbReference type="PANTHER" id="PTHR43370">
    <property type="entry name" value="SUGAR ABC TRANSPORTER INTEGRAL MEMBRANE PROTEIN-RELATED"/>
    <property type="match status" value="1"/>
</dbReference>
<feature type="transmembrane region" description="Helical" evidence="6">
    <location>
        <begin position="72"/>
        <end position="94"/>
    </location>
</feature>
<dbReference type="GO" id="GO:0022857">
    <property type="term" value="F:transmembrane transporter activity"/>
    <property type="evidence" value="ECO:0007669"/>
    <property type="project" value="InterPro"/>
</dbReference>
<dbReference type="Pfam" id="PF02653">
    <property type="entry name" value="BPD_transp_2"/>
    <property type="match status" value="1"/>
</dbReference>
<protein>
    <submittedName>
        <fullName evidence="7">Sugar ABC transporter permease</fullName>
    </submittedName>
</protein>
<dbReference type="PANTHER" id="PTHR43370:SF1">
    <property type="entry name" value="GUANOSINE ABC TRANSPORTER PERMEASE PROTEIN NUPQ"/>
    <property type="match status" value="1"/>
</dbReference>
<keyword evidence="5 6" id="KW-0472">Membrane</keyword>
<gene>
    <name evidence="7" type="ORF">MMELEA_01940</name>
</gene>
<keyword evidence="3 6" id="KW-0812">Transmembrane</keyword>
<accession>A0A0F5H0S3</accession>
<sequence>MIGFAATWNWIILLFCILSIGAISGMFTERCGIVNIGINGMMIFGALGYLLFSHNLVSFTNKADPITAQWLVIPGTLIGMAFGALTSLLFGFASIKLKSSQTISGFAFNLLAQGIALLCLSLFGNAKQLNNTIPNLQYAIVDVNKILTVPIVPFNLILTVAIIVIGYILLYRTNWGLRFRSIGENPHASDVAGINVTRYQWHAILISGALAGIAGAFYGQATNNRLVNFNDGDVAGLGYLALSIMIMGQWNILLIAVSTLIFSFFLGFAYAAPQIHDKLKEISNLFQIVPYLLTFLVVIFTSKQSKAPAAEGIPYVKSGR</sequence>
<feature type="transmembrane region" description="Helical" evidence="6">
    <location>
        <begin position="106"/>
        <end position="126"/>
    </location>
</feature>
<evidence type="ECO:0000313" key="7">
    <source>
        <dbReference type="EMBL" id="KKB26803.1"/>
    </source>
</evidence>
<proteinExistence type="predicted"/>
<comment type="subcellular location">
    <subcellularLocation>
        <location evidence="1">Cell membrane</location>
        <topology evidence="1">Multi-pass membrane protein</topology>
    </subcellularLocation>
</comment>
<name>A0A0F5H0S3_9BACT</name>
<evidence type="ECO:0000256" key="3">
    <source>
        <dbReference type="ARBA" id="ARBA00022692"/>
    </source>
</evidence>
<organism evidence="7 8">
    <name type="scientific">Mycoplasmopsis meleagridis ATCC 25294</name>
    <dbReference type="NCBI Taxonomy" id="1264554"/>
    <lineage>
        <taxon>Bacteria</taxon>
        <taxon>Bacillati</taxon>
        <taxon>Mycoplasmatota</taxon>
        <taxon>Mycoplasmoidales</taxon>
        <taxon>Metamycoplasmataceae</taxon>
        <taxon>Mycoplasmopsis</taxon>
    </lineage>
</organism>
<evidence type="ECO:0000256" key="1">
    <source>
        <dbReference type="ARBA" id="ARBA00004651"/>
    </source>
</evidence>
<comment type="caution">
    <text evidence="7">The sequence shown here is derived from an EMBL/GenBank/DDBJ whole genome shotgun (WGS) entry which is preliminary data.</text>
</comment>
<reference evidence="7 8" key="1">
    <citation type="submission" date="2015-03" db="EMBL/GenBank/DDBJ databases">
        <title>Genome sequence of Mycoplasma meleagridis strain ATCC 25294.</title>
        <authorList>
            <person name="Yacoub E."/>
            <person name="Blanchard A."/>
            <person name="Sirand-Pugnet P."/>
            <person name="Mardassi B.B.A."/>
        </authorList>
    </citation>
    <scope>NUCLEOTIDE SEQUENCE [LARGE SCALE GENOMIC DNA]</scope>
    <source>
        <strain evidence="7 8">ATCC 25294</strain>
    </source>
</reference>
<dbReference type="Proteomes" id="UP000033750">
    <property type="component" value="Unassembled WGS sequence"/>
</dbReference>
<evidence type="ECO:0000256" key="2">
    <source>
        <dbReference type="ARBA" id="ARBA00022475"/>
    </source>
</evidence>
<evidence type="ECO:0000256" key="6">
    <source>
        <dbReference type="SAM" id="Phobius"/>
    </source>
</evidence>
<dbReference type="PATRIC" id="fig|1264554.4.peg.219"/>
<feature type="transmembrane region" description="Helical" evidence="6">
    <location>
        <begin position="6"/>
        <end position="26"/>
    </location>
</feature>
<dbReference type="EMBL" id="JZXN01000017">
    <property type="protein sequence ID" value="KKB26803.1"/>
    <property type="molecule type" value="Genomic_DNA"/>
</dbReference>
<dbReference type="STRING" id="29561.MM26B8_03810"/>
<feature type="transmembrane region" description="Helical" evidence="6">
    <location>
        <begin position="146"/>
        <end position="170"/>
    </location>
</feature>
<dbReference type="GO" id="GO:0005886">
    <property type="term" value="C:plasma membrane"/>
    <property type="evidence" value="ECO:0007669"/>
    <property type="project" value="UniProtKB-SubCell"/>
</dbReference>
<evidence type="ECO:0000256" key="4">
    <source>
        <dbReference type="ARBA" id="ARBA00022989"/>
    </source>
</evidence>
<keyword evidence="4 6" id="KW-1133">Transmembrane helix</keyword>
<dbReference type="AlphaFoldDB" id="A0A0F5H0S3"/>
<feature type="transmembrane region" description="Helical" evidence="6">
    <location>
        <begin position="239"/>
        <end position="272"/>
    </location>
</feature>
<dbReference type="InterPro" id="IPR001851">
    <property type="entry name" value="ABC_transp_permease"/>
</dbReference>
<evidence type="ECO:0000313" key="8">
    <source>
        <dbReference type="Proteomes" id="UP000033750"/>
    </source>
</evidence>
<dbReference type="CDD" id="cd06580">
    <property type="entry name" value="TM_PBP1_transp_TpRbsC_like"/>
    <property type="match status" value="1"/>
</dbReference>
<dbReference type="OrthoDB" id="9792579at2"/>
<keyword evidence="8" id="KW-1185">Reference proteome</keyword>
<keyword evidence="2" id="KW-1003">Cell membrane</keyword>
<feature type="transmembrane region" description="Helical" evidence="6">
    <location>
        <begin position="33"/>
        <end position="52"/>
    </location>
</feature>
<feature type="transmembrane region" description="Helical" evidence="6">
    <location>
        <begin position="284"/>
        <end position="302"/>
    </location>
</feature>
<evidence type="ECO:0000256" key="5">
    <source>
        <dbReference type="ARBA" id="ARBA00023136"/>
    </source>
</evidence>
<dbReference type="RefSeq" id="WP_046097135.1">
    <property type="nucleotide sequence ID" value="NZ_JZXN01000017.1"/>
</dbReference>